<keyword evidence="2" id="KW-0547">Nucleotide-binding</keyword>
<protein>
    <submittedName>
        <fullName evidence="4">D-Ala-D-Ala ligase-like protein</fullName>
    </submittedName>
</protein>
<dbReference type="InterPro" id="IPR011761">
    <property type="entry name" value="ATP-grasp"/>
</dbReference>
<dbReference type="Proteomes" id="UP000248806">
    <property type="component" value="Unassembled WGS sequence"/>
</dbReference>
<dbReference type="Gene3D" id="3.30.470.20">
    <property type="entry name" value="ATP-grasp fold, B domain"/>
    <property type="match status" value="2"/>
</dbReference>
<organism evidence="4 5">
    <name type="scientific">Thermosporothrix hazakensis</name>
    <dbReference type="NCBI Taxonomy" id="644383"/>
    <lineage>
        <taxon>Bacteria</taxon>
        <taxon>Bacillati</taxon>
        <taxon>Chloroflexota</taxon>
        <taxon>Ktedonobacteria</taxon>
        <taxon>Ktedonobacterales</taxon>
        <taxon>Thermosporotrichaceae</taxon>
        <taxon>Thermosporothrix</taxon>
    </lineage>
</organism>
<dbReference type="PROSITE" id="PS50975">
    <property type="entry name" value="ATP_GRASP"/>
    <property type="match status" value="1"/>
</dbReference>
<dbReference type="RefSeq" id="WP_111321932.1">
    <property type="nucleotide sequence ID" value="NZ_BIFX01000003.1"/>
</dbReference>
<dbReference type="GO" id="GO:0018169">
    <property type="term" value="F:ribosomal S6-glutamic acid ligase activity"/>
    <property type="evidence" value="ECO:0007669"/>
    <property type="project" value="TreeGrafter"/>
</dbReference>
<reference evidence="4 5" key="1">
    <citation type="submission" date="2018-06" db="EMBL/GenBank/DDBJ databases">
        <title>Genomic Encyclopedia of Archaeal and Bacterial Type Strains, Phase II (KMG-II): from individual species to whole genera.</title>
        <authorList>
            <person name="Goeker M."/>
        </authorList>
    </citation>
    <scope>NUCLEOTIDE SEQUENCE [LARGE SCALE GENOMIC DNA]</scope>
    <source>
        <strain evidence="4 5">ATCC BAA-1881</strain>
    </source>
</reference>
<dbReference type="GO" id="GO:0009432">
    <property type="term" value="P:SOS response"/>
    <property type="evidence" value="ECO:0007669"/>
    <property type="project" value="TreeGrafter"/>
</dbReference>
<dbReference type="PANTHER" id="PTHR21621:SF0">
    <property type="entry name" value="BETA-CITRYLGLUTAMATE SYNTHASE B-RELATED"/>
    <property type="match status" value="1"/>
</dbReference>
<evidence type="ECO:0000259" key="3">
    <source>
        <dbReference type="PROSITE" id="PS50975"/>
    </source>
</evidence>
<keyword evidence="5" id="KW-1185">Reference proteome</keyword>
<dbReference type="EMBL" id="QKUF01000006">
    <property type="protein sequence ID" value="PZW31192.1"/>
    <property type="molecule type" value="Genomic_DNA"/>
</dbReference>
<dbReference type="AlphaFoldDB" id="A0A326UBX6"/>
<dbReference type="GO" id="GO:0005737">
    <property type="term" value="C:cytoplasm"/>
    <property type="evidence" value="ECO:0007669"/>
    <property type="project" value="TreeGrafter"/>
</dbReference>
<dbReference type="InterPro" id="IPR011095">
    <property type="entry name" value="Dala_Dala_lig_C"/>
</dbReference>
<dbReference type="GO" id="GO:0008716">
    <property type="term" value="F:D-alanine-D-alanine ligase activity"/>
    <property type="evidence" value="ECO:0007669"/>
    <property type="project" value="InterPro"/>
</dbReference>
<dbReference type="GO" id="GO:0005524">
    <property type="term" value="F:ATP binding"/>
    <property type="evidence" value="ECO:0007669"/>
    <property type="project" value="UniProtKB-UniRule"/>
</dbReference>
<evidence type="ECO:0000256" key="2">
    <source>
        <dbReference type="PROSITE-ProRule" id="PRU00409"/>
    </source>
</evidence>
<dbReference type="OrthoDB" id="9803907at2"/>
<dbReference type="SUPFAM" id="SSF56059">
    <property type="entry name" value="Glutathione synthetase ATP-binding domain-like"/>
    <property type="match status" value="1"/>
</dbReference>
<keyword evidence="2" id="KW-0067">ATP-binding</keyword>
<dbReference type="PANTHER" id="PTHR21621">
    <property type="entry name" value="RIBOSOMAL PROTEIN S6 MODIFICATION PROTEIN"/>
    <property type="match status" value="1"/>
</dbReference>
<accession>A0A326UBX6</accession>
<feature type="domain" description="ATP-grasp" evidence="3">
    <location>
        <begin position="87"/>
        <end position="355"/>
    </location>
</feature>
<proteinExistence type="predicted"/>
<evidence type="ECO:0000313" key="4">
    <source>
        <dbReference type="EMBL" id="PZW31192.1"/>
    </source>
</evidence>
<name>A0A326UBX6_THEHA</name>
<gene>
    <name evidence="4" type="ORF">EI42_02289</name>
</gene>
<keyword evidence="1 4" id="KW-0436">Ligase</keyword>
<sequence length="360" mass="41147">MVKLRPYEPVPAAIQQKPRFPFVTRVLLELFTAGELPNVREIDLEPDYGYVGRIVYHSGAVVLFRGARLHLNSLGASEIALDKGYTKYFLRQLGYHTPQGRVFLFPDYFQQIEKQAFQGDFQTFIDEVGAAIEQEIGFPCYLKPISKGQGEGVNRCARREDLAEIVGEYQSADYQLFLVEQAVNWPDYRVVVYKDEVVACYRRVPLTVQGDGVSPIRALLQRKQAEWLQLGRARRFDIEDSRIIRRLQRDQMSLETILPVGQLYQLHDVSNLCAGGEVEDYTERLHPYWRAFCVRLVADMGLRFCGVDLACADVERAETDYSILELNAVPGLSNYAASGERQARIVRSLYQRIFNEGDQG</sequence>
<comment type="caution">
    <text evidence="4">The sequence shown here is derived from an EMBL/GenBank/DDBJ whole genome shotgun (WGS) entry which is preliminary data.</text>
</comment>
<evidence type="ECO:0000313" key="5">
    <source>
        <dbReference type="Proteomes" id="UP000248806"/>
    </source>
</evidence>
<dbReference type="GO" id="GO:0046872">
    <property type="term" value="F:metal ion binding"/>
    <property type="evidence" value="ECO:0007669"/>
    <property type="project" value="InterPro"/>
</dbReference>
<evidence type="ECO:0000256" key="1">
    <source>
        <dbReference type="ARBA" id="ARBA00022598"/>
    </source>
</evidence>
<dbReference type="Pfam" id="PF07478">
    <property type="entry name" value="Dala_Dala_lig_C"/>
    <property type="match status" value="1"/>
</dbReference>